<dbReference type="Pfam" id="PF03101">
    <property type="entry name" value="FAR1"/>
    <property type="match status" value="1"/>
</dbReference>
<feature type="domain" description="FAR1" evidence="1">
    <location>
        <begin position="40"/>
        <end position="130"/>
    </location>
</feature>
<evidence type="ECO:0008006" key="5">
    <source>
        <dbReference type="Google" id="ProtNLM"/>
    </source>
</evidence>
<evidence type="ECO:0000313" key="3">
    <source>
        <dbReference type="EMBL" id="KAK0591744.1"/>
    </source>
</evidence>
<proteinExistence type="predicted"/>
<keyword evidence="4" id="KW-1185">Reference proteome</keyword>
<dbReference type="AlphaFoldDB" id="A0AA39VMJ4"/>
<organism evidence="3 4">
    <name type="scientific">Acer saccharum</name>
    <name type="common">Sugar maple</name>
    <dbReference type="NCBI Taxonomy" id="4024"/>
    <lineage>
        <taxon>Eukaryota</taxon>
        <taxon>Viridiplantae</taxon>
        <taxon>Streptophyta</taxon>
        <taxon>Embryophyta</taxon>
        <taxon>Tracheophyta</taxon>
        <taxon>Spermatophyta</taxon>
        <taxon>Magnoliopsida</taxon>
        <taxon>eudicotyledons</taxon>
        <taxon>Gunneridae</taxon>
        <taxon>Pentapetalae</taxon>
        <taxon>rosids</taxon>
        <taxon>malvids</taxon>
        <taxon>Sapindales</taxon>
        <taxon>Sapindaceae</taxon>
        <taxon>Hippocastanoideae</taxon>
        <taxon>Acereae</taxon>
        <taxon>Acer</taxon>
    </lineage>
</organism>
<dbReference type="PANTHER" id="PTHR47718">
    <property type="entry name" value="OS01G0519700 PROTEIN"/>
    <property type="match status" value="1"/>
</dbReference>
<sequence>MCSTGVNFVQFSSWEGSGNQDVDINQIKNMKFDSVDDARSFYLGYAKGNGFGIRATNLDHDRKGRVLRRKWVCDKQGSRREEYLTNKDRKRKPRLQTRQNCKACFSIGLDSDTLKYSVRVFMDDHSHKLATFREVSSHRSHRNLDEGDYAQIDAMGKNCIRAFESDSQAAISYLESKAFTEANFYCRFNTDDDDRLANIFWRDSHSLFEYKCFGDVLVFDTTYKTNAYGKPLVLFVGVNNHSATCVFGAALLLDETFTSYKWALTKLMDSMGSKHPLSIMTDGDEAMRQAIDEVFPNCQHRVCGWHVARNTCAHINGPKKSSAFRSFIFDHIDEDKFDEC</sequence>
<dbReference type="Pfam" id="PF10551">
    <property type="entry name" value="MULE"/>
    <property type="match status" value="1"/>
</dbReference>
<comment type="caution">
    <text evidence="3">The sequence shown here is derived from an EMBL/GenBank/DDBJ whole genome shotgun (WGS) entry which is preliminary data.</text>
</comment>
<dbReference type="InterPro" id="IPR004330">
    <property type="entry name" value="FAR1_DNA_bnd_dom"/>
</dbReference>
<evidence type="ECO:0000313" key="4">
    <source>
        <dbReference type="Proteomes" id="UP001168877"/>
    </source>
</evidence>
<reference evidence="3" key="2">
    <citation type="submission" date="2023-06" db="EMBL/GenBank/DDBJ databases">
        <authorList>
            <person name="Swenson N.G."/>
            <person name="Wegrzyn J.L."/>
            <person name="Mcevoy S.L."/>
        </authorList>
    </citation>
    <scope>NUCLEOTIDE SEQUENCE</scope>
    <source>
        <strain evidence="3">NS2018</strain>
        <tissue evidence="3">Leaf</tissue>
    </source>
</reference>
<dbReference type="Proteomes" id="UP001168877">
    <property type="component" value="Unassembled WGS sequence"/>
</dbReference>
<gene>
    <name evidence="3" type="ORF">LWI29_007294</name>
</gene>
<dbReference type="InterPro" id="IPR018289">
    <property type="entry name" value="MULE_transposase_dom"/>
</dbReference>
<dbReference type="EMBL" id="JAUESC010000380">
    <property type="protein sequence ID" value="KAK0591744.1"/>
    <property type="molecule type" value="Genomic_DNA"/>
</dbReference>
<protein>
    <recommendedName>
        <fullName evidence="5">Protein FAR1-RELATED SEQUENCE</fullName>
    </recommendedName>
</protein>
<reference evidence="3" key="1">
    <citation type="journal article" date="2022" name="Plant J.">
        <title>Strategies of tolerance reflected in two North American maple genomes.</title>
        <authorList>
            <person name="McEvoy S.L."/>
            <person name="Sezen U.U."/>
            <person name="Trouern-Trend A."/>
            <person name="McMahon S.M."/>
            <person name="Schaberg P.G."/>
            <person name="Yang J."/>
            <person name="Wegrzyn J.L."/>
            <person name="Swenson N.G."/>
        </authorList>
    </citation>
    <scope>NUCLEOTIDE SEQUENCE</scope>
    <source>
        <strain evidence="3">NS2018</strain>
    </source>
</reference>
<name>A0AA39VMJ4_ACESA</name>
<dbReference type="PANTHER" id="PTHR47718:SF17">
    <property type="entry name" value="PROTEIN FAR1-RELATED SEQUENCE 5-LIKE"/>
    <property type="match status" value="1"/>
</dbReference>
<evidence type="ECO:0000259" key="1">
    <source>
        <dbReference type="Pfam" id="PF03101"/>
    </source>
</evidence>
<feature type="domain" description="MULE transposase" evidence="2">
    <location>
        <begin position="216"/>
        <end position="310"/>
    </location>
</feature>
<evidence type="ECO:0000259" key="2">
    <source>
        <dbReference type="Pfam" id="PF10551"/>
    </source>
</evidence>
<accession>A0AA39VMJ4</accession>